<name>A0A498D5Z6_9BACI</name>
<evidence type="ECO:0000256" key="3">
    <source>
        <dbReference type="ARBA" id="ARBA00023163"/>
    </source>
</evidence>
<feature type="domain" description="HTH marR-type" evidence="4">
    <location>
        <begin position="8"/>
        <end position="143"/>
    </location>
</feature>
<dbReference type="AlphaFoldDB" id="A0A498D5Z6"/>
<gene>
    <name evidence="5" type="ORF">D8M04_08315</name>
</gene>
<dbReference type="InterPro" id="IPR000835">
    <property type="entry name" value="HTH_MarR-typ"/>
</dbReference>
<dbReference type="InterPro" id="IPR036390">
    <property type="entry name" value="WH_DNA-bd_sf"/>
</dbReference>
<keyword evidence="2" id="KW-0238">DNA-binding</keyword>
<dbReference type="InterPro" id="IPR036388">
    <property type="entry name" value="WH-like_DNA-bd_sf"/>
</dbReference>
<dbReference type="Pfam" id="PF01047">
    <property type="entry name" value="MarR"/>
    <property type="match status" value="1"/>
</dbReference>
<proteinExistence type="predicted"/>
<dbReference type="PANTHER" id="PTHR42756:SF1">
    <property type="entry name" value="TRANSCRIPTIONAL REPRESSOR OF EMRAB OPERON"/>
    <property type="match status" value="1"/>
</dbReference>
<organism evidence="5 6">
    <name type="scientific">Oceanobacillus piezotolerans</name>
    <dbReference type="NCBI Taxonomy" id="2448030"/>
    <lineage>
        <taxon>Bacteria</taxon>
        <taxon>Bacillati</taxon>
        <taxon>Bacillota</taxon>
        <taxon>Bacilli</taxon>
        <taxon>Bacillales</taxon>
        <taxon>Bacillaceae</taxon>
        <taxon>Oceanobacillus</taxon>
    </lineage>
</organism>
<dbReference type="GO" id="GO:0003677">
    <property type="term" value="F:DNA binding"/>
    <property type="evidence" value="ECO:0007669"/>
    <property type="project" value="UniProtKB-KW"/>
</dbReference>
<evidence type="ECO:0000313" key="6">
    <source>
        <dbReference type="Proteomes" id="UP000270219"/>
    </source>
</evidence>
<keyword evidence="6" id="KW-1185">Reference proteome</keyword>
<dbReference type="PRINTS" id="PR00598">
    <property type="entry name" value="HTHMARR"/>
</dbReference>
<dbReference type="Proteomes" id="UP000270219">
    <property type="component" value="Unassembled WGS sequence"/>
</dbReference>
<accession>A0A498D5Z6</accession>
<evidence type="ECO:0000256" key="1">
    <source>
        <dbReference type="ARBA" id="ARBA00023015"/>
    </source>
</evidence>
<dbReference type="PROSITE" id="PS50995">
    <property type="entry name" value="HTH_MARR_2"/>
    <property type="match status" value="1"/>
</dbReference>
<dbReference type="GO" id="GO:0003700">
    <property type="term" value="F:DNA-binding transcription factor activity"/>
    <property type="evidence" value="ECO:0007669"/>
    <property type="project" value="InterPro"/>
</dbReference>
<dbReference type="PANTHER" id="PTHR42756">
    <property type="entry name" value="TRANSCRIPTIONAL REGULATOR, MARR"/>
    <property type="match status" value="1"/>
</dbReference>
<protein>
    <submittedName>
        <fullName evidence="5">MarR family transcriptional regulator</fullName>
    </submittedName>
</protein>
<comment type="caution">
    <text evidence="5">The sequence shown here is derived from an EMBL/GenBank/DDBJ whole genome shotgun (WGS) entry which is preliminary data.</text>
</comment>
<keyword evidence="3" id="KW-0804">Transcription</keyword>
<sequence>MLGVTHLDPNFFHQQLQFTRTFTKKLNEQLKKAGIFHSQWLIVFYLKQFETATLVEISNYLNVEKPTITRTVHRLEEQELIKKIPSNDKRERRIMLTEKGIKVFEEAKQVVDEFERKLLEDLSSQDLNATENTIKHLIERLQEG</sequence>
<evidence type="ECO:0000259" key="4">
    <source>
        <dbReference type="PROSITE" id="PS50995"/>
    </source>
</evidence>
<dbReference type="SUPFAM" id="SSF46785">
    <property type="entry name" value="Winged helix' DNA-binding domain"/>
    <property type="match status" value="1"/>
</dbReference>
<keyword evidence="1" id="KW-0805">Transcription regulation</keyword>
<dbReference type="SMART" id="SM00347">
    <property type="entry name" value="HTH_MARR"/>
    <property type="match status" value="1"/>
</dbReference>
<dbReference type="Gene3D" id="1.10.10.10">
    <property type="entry name" value="Winged helix-like DNA-binding domain superfamily/Winged helix DNA-binding domain"/>
    <property type="match status" value="1"/>
</dbReference>
<dbReference type="EMBL" id="RCHR01000003">
    <property type="protein sequence ID" value="RLL44876.1"/>
    <property type="molecule type" value="Genomic_DNA"/>
</dbReference>
<evidence type="ECO:0000313" key="5">
    <source>
        <dbReference type="EMBL" id="RLL44876.1"/>
    </source>
</evidence>
<evidence type="ECO:0000256" key="2">
    <source>
        <dbReference type="ARBA" id="ARBA00023125"/>
    </source>
</evidence>
<reference evidence="5 6" key="1">
    <citation type="submission" date="2018-10" db="EMBL/GenBank/DDBJ databases">
        <title>Oceanobacillus sp. YLB-02 draft genome.</title>
        <authorList>
            <person name="Yu L."/>
        </authorList>
    </citation>
    <scope>NUCLEOTIDE SEQUENCE [LARGE SCALE GENOMIC DNA]</scope>
    <source>
        <strain evidence="5 6">YLB-02</strain>
    </source>
</reference>